<keyword evidence="1" id="KW-0238">DNA-binding</keyword>
<sequence length="80" mass="9379">MKATGIVRKLDNLGRIVLPMELRRTMSIKTGTPIEIFADLDKIVFSKYKERCYICGNEDKLMEFKEKHICQNCINDIKNR</sequence>
<dbReference type="Proteomes" id="UP000190285">
    <property type="component" value="Unassembled WGS sequence"/>
</dbReference>
<dbReference type="GO" id="GO:0003677">
    <property type="term" value="F:DNA binding"/>
    <property type="evidence" value="ECO:0007669"/>
    <property type="project" value="UniProtKB-UniRule"/>
</dbReference>
<dbReference type="SUPFAM" id="SSF89447">
    <property type="entry name" value="AbrB/MazE/MraZ-like"/>
    <property type="match status" value="1"/>
</dbReference>
<dbReference type="InterPro" id="IPR007159">
    <property type="entry name" value="SpoVT-AbrB_dom"/>
</dbReference>
<dbReference type="PROSITE" id="PS51740">
    <property type="entry name" value="SPOVT_ABRB"/>
    <property type="match status" value="1"/>
</dbReference>
<reference evidence="3 4" key="1">
    <citation type="submission" date="2017-02" db="EMBL/GenBank/DDBJ databases">
        <authorList>
            <person name="Peterson S.W."/>
        </authorList>
    </citation>
    <scope>NUCLEOTIDE SEQUENCE [LARGE SCALE GENOMIC DNA]</scope>
    <source>
        <strain evidence="3 4">M1</strain>
    </source>
</reference>
<accession>A0A1T5KGC4</accession>
<organism evidence="3 4">
    <name type="scientific">Maledivibacter halophilus</name>
    <dbReference type="NCBI Taxonomy" id="36842"/>
    <lineage>
        <taxon>Bacteria</taxon>
        <taxon>Bacillati</taxon>
        <taxon>Bacillota</taxon>
        <taxon>Clostridia</taxon>
        <taxon>Peptostreptococcales</taxon>
        <taxon>Caminicellaceae</taxon>
        <taxon>Maledivibacter</taxon>
    </lineage>
</organism>
<protein>
    <submittedName>
        <fullName evidence="3">Transcriptional pleiotropic regulator of transition state genes</fullName>
    </submittedName>
</protein>
<gene>
    <name evidence="3" type="ORF">SAMN02194393_01782</name>
</gene>
<dbReference type="Gene3D" id="2.10.260.10">
    <property type="match status" value="1"/>
</dbReference>
<dbReference type="AlphaFoldDB" id="A0A1T5KGC4"/>
<dbReference type="PANTHER" id="PTHR36432">
    <property type="match status" value="1"/>
</dbReference>
<dbReference type="Pfam" id="PF04014">
    <property type="entry name" value="MazE_antitoxin"/>
    <property type="match status" value="1"/>
</dbReference>
<dbReference type="STRING" id="36842.SAMN02194393_01782"/>
<dbReference type="RefSeq" id="WP_079490970.1">
    <property type="nucleotide sequence ID" value="NZ_FUZT01000004.1"/>
</dbReference>
<feature type="domain" description="SpoVT-AbrB" evidence="2">
    <location>
        <begin position="5"/>
        <end position="50"/>
    </location>
</feature>
<dbReference type="SMART" id="SM00966">
    <property type="entry name" value="SpoVT_AbrB"/>
    <property type="match status" value="1"/>
</dbReference>
<dbReference type="EMBL" id="FUZT01000004">
    <property type="protein sequence ID" value="SKC62776.1"/>
    <property type="molecule type" value="Genomic_DNA"/>
</dbReference>
<proteinExistence type="predicted"/>
<evidence type="ECO:0000313" key="4">
    <source>
        <dbReference type="Proteomes" id="UP000190285"/>
    </source>
</evidence>
<evidence type="ECO:0000313" key="3">
    <source>
        <dbReference type="EMBL" id="SKC62776.1"/>
    </source>
</evidence>
<name>A0A1T5KGC4_9FIRM</name>
<dbReference type="InterPro" id="IPR037914">
    <property type="entry name" value="SpoVT-AbrB_sf"/>
</dbReference>
<evidence type="ECO:0000259" key="2">
    <source>
        <dbReference type="PROSITE" id="PS51740"/>
    </source>
</evidence>
<dbReference type="OrthoDB" id="9782993at2"/>
<dbReference type="PANTHER" id="PTHR36432:SF1">
    <property type="entry name" value="STAGE V SPORULATION PROTEIN T"/>
    <property type="match status" value="1"/>
</dbReference>
<dbReference type="InterPro" id="IPR052731">
    <property type="entry name" value="B_subtilis_Trans_State_Reg"/>
</dbReference>
<keyword evidence="4" id="KW-1185">Reference proteome</keyword>
<evidence type="ECO:0000256" key="1">
    <source>
        <dbReference type="PROSITE-ProRule" id="PRU01076"/>
    </source>
</evidence>